<keyword evidence="2" id="KW-1185">Reference proteome</keyword>
<dbReference type="GO" id="GO:0003676">
    <property type="term" value="F:nucleic acid binding"/>
    <property type="evidence" value="ECO:0007669"/>
    <property type="project" value="InterPro"/>
</dbReference>
<proteinExistence type="predicted"/>
<organism evidence="1 2">
    <name type="scientific">Henosepilachna vigintioctopunctata</name>
    <dbReference type="NCBI Taxonomy" id="420089"/>
    <lineage>
        <taxon>Eukaryota</taxon>
        <taxon>Metazoa</taxon>
        <taxon>Ecdysozoa</taxon>
        <taxon>Arthropoda</taxon>
        <taxon>Hexapoda</taxon>
        <taxon>Insecta</taxon>
        <taxon>Pterygota</taxon>
        <taxon>Neoptera</taxon>
        <taxon>Endopterygota</taxon>
        <taxon>Coleoptera</taxon>
        <taxon>Polyphaga</taxon>
        <taxon>Cucujiformia</taxon>
        <taxon>Coccinelloidea</taxon>
        <taxon>Coccinellidae</taxon>
        <taxon>Epilachninae</taxon>
        <taxon>Epilachnini</taxon>
        <taxon>Henosepilachna</taxon>
    </lineage>
</organism>
<comment type="caution">
    <text evidence="1">The sequence shown here is derived from an EMBL/GenBank/DDBJ whole genome shotgun (WGS) entry which is preliminary data.</text>
</comment>
<evidence type="ECO:0000313" key="1">
    <source>
        <dbReference type="EMBL" id="KAK9886534.1"/>
    </source>
</evidence>
<dbReference type="PANTHER" id="PTHR47326">
    <property type="entry name" value="TRANSPOSABLE ELEMENT TC3 TRANSPOSASE-LIKE PROTEIN"/>
    <property type="match status" value="1"/>
</dbReference>
<dbReference type="Gene3D" id="3.30.420.10">
    <property type="entry name" value="Ribonuclease H-like superfamily/Ribonuclease H"/>
    <property type="match status" value="1"/>
</dbReference>
<evidence type="ECO:0008006" key="3">
    <source>
        <dbReference type="Google" id="ProtNLM"/>
    </source>
</evidence>
<gene>
    <name evidence="1" type="ORF">WA026_016809</name>
</gene>
<dbReference type="PANTHER" id="PTHR47326:SF1">
    <property type="entry name" value="HTH PSQ-TYPE DOMAIN-CONTAINING PROTEIN"/>
    <property type="match status" value="1"/>
</dbReference>
<protein>
    <recommendedName>
        <fullName evidence="3">Transposase</fullName>
    </recommendedName>
</protein>
<dbReference type="InterPro" id="IPR036397">
    <property type="entry name" value="RNaseH_sf"/>
</dbReference>
<dbReference type="EMBL" id="JARQZJ010000100">
    <property type="protein sequence ID" value="KAK9886534.1"/>
    <property type="molecule type" value="Genomic_DNA"/>
</dbReference>
<reference evidence="1 2" key="1">
    <citation type="submission" date="2023-03" db="EMBL/GenBank/DDBJ databases">
        <title>Genome insight into feeding habits of ladybird beetles.</title>
        <authorList>
            <person name="Li H.-S."/>
            <person name="Huang Y.-H."/>
            <person name="Pang H."/>
        </authorList>
    </citation>
    <scope>NUCLEOTIDE SEQUENCE [LARGE SCALE GENOMIC DNA]</scope>
    <source>
        <strain evidence="1">SYSU_2023b</strain>
        <tissue evidence="1">Whole body</tissue>
    </source>
</reference>
<dbReference type="Proteomes" id="UP001431783">
    <property type="component" value="Unassembled WGS sequence"/>
</dbReference>
<sequence>MVYLSDTQRIQILILRGFGDKKRTYEEVTRIFNELNPQHVINRSTVCKTIKRYTDTGNVKNCPKSGRPKTATDDDTKLNVLLQVEENAQVSSNQLALDNNIAQTSVIRIMKSEKMKPYKIHYNQELAEDDPDRRLQFCELVEGKKNVDVNFEKKIVFSDEATFCLNGEVNRHNCRIWSSRNPRWMRERHTQWPQKINVWAGIINNHIIGPFFIEGNLNGDKYLNLLRNNIVPAIAAIFPHPNNPMLPSDDIWYQQDGASPHYTLAVRNYLDTVFPQRWIGRRGAIEWPPRSPDLTPLDFFLWGYLKNKVYKNKPLNLQTLQARILQEINLMPQTYLSDSIEHFCKRLGYCQIVNGSHFEHLL</sequence>
<dbReference type="AlphaFoldDB" id="A0AAW1UTP6"/>
<evidence type="ECO:0000313" key="2">
    <source>
        <dbReference type="Proteomes" id="UP001431783"/>
    </source>
</evidence>
<accession>A0AAW1UTP6</accession>
<name>A0AAW1UTP6_9CUCU</name>